<evidence type="ECO:0000313" key="12">
    <source>
        <dbReference type="Proteomes" id="UP000820818"/>
    </source>
</evidence>
<dbReference type="FunFam" id="1.10.260.40:FF:000001">
    <property type="entry name" value="POU domain protein"/>
    <property type="match status" value="1"/>
</dbReference>
<feature type="compositionally biased region" description="Gly residues" evidence="8">
    <location>
        <begin position="781"/>
        <end position="802"/>
    </location>
</feature>
<evidence type="ECO:0000256" key="4">
    <source>
        <dbReference type="ARBA" id="ARBA00023242"/>
    </source>
</evidence>
<dbReference type="GO" id="GO:0001228">
    <property type="term" value="F:DNA-binding transcription activator activity, RNA polymerase II-specific"/>
    <property type="evidence" value="ECO:0007669"/>
    <property type="project" value="UniProtKB-ARBA"/>
</dbReference>
<dbReference type="Gene3D" id="1.10.260.40">
    <property type="entry name" value="lambda repressor-like DNA-binding domains"/>
    <property type="match status" value="1"/>
</dbReference>
<feature type="compositionally biased region" description="Polar residues" evidence="8">
    <location>
        <begin position="307"/>
        <end position="316"/>
    </location>
</feature>
<dbReference type="InterPro" id="IPR010982">
    <property type="entry name" value="Lambda_DNA-bd_dom_sf"/>
</dbReference>
<evidence type="ECO:0000313" key="11">
    <source>
        <dbReference type="EMBL" id="KAI9559705.1"/>
    </source>
</evidence>
<protein>
    <recommendedName>
        <fullName evidence="7">POU domain protein</fullName>
    </recommendedName>
</protein>
<evidence type="ECO:0000256" key="1">
    <source>
        <dbReference type="ARBA" id="ARBA00004123"/>
    </source>
</evidence>
<dbReference type="InterPro" id="IPR000327">
    <property type="entry name" value="POU_dom"/>
</dbReference>
<accession>A0AAD5LBM4</accession>
<dbReference type="AlphaFoldDB" id="A0AAD5LBM4"/>
<dbReference type="SUPFAM" id="SSF47413">
    <property type="entry name" value="lambda repressor-like DNA-binding domains"/>
    <property type="match status" value="1"/>
</dbReference>
<keyword evidence="3 5" id="KW-0371">Homeobox</keyword>
<feature type="DNA-binding region" description="Homeobox" evidence="5">
    <location>
        <begin position="709"/>
        <end position="768"/>
    </location>
</feature>
<dbReference type="Pfam" id="PF00157">
    <property type="entry name" value="Pou"/>
    <property type="match status" value="1"/>
</dbReference>
<dbReference type="InterPro" id="IPR009057">
    <property type="entry name" value="Homeodomain-like_sf"/>
</dbReference>
<dbReference type="GO" id="GO:0005634">
    <property type="term" value="C:nucleus"/>
    <property type="evidence" value="ECO:0007669"/>
    <property type="project" value="UniProtKB-SubCell"/>
</dbReference>
<dbReference type="EMBL" id="WJBH02000004">
    <property type="protein sequence ID" value="KAI9559705.1"/>
    <property type="molecule type" value="Genomic_DNA"/>
</dbReference>
<feature type="compositionally biased region" description="Low complexity" evidence="8">
    <location>
        <begin position="768"/>
        <end position="778"/>
    </location>
</feature>
<feature type="domain" description="Homeobox" evidence="9">
    <location>
        <begin position="707"/>
        <end position="767"/>
    </location>
</feature>
<feature type="region of interest" description="Disordered" evidence="8">
    <location>
        <begin position="464"/>
        <end position="522"/>
    </location>
</feature>
<dbReference type="PROSITE" id="PS00027">
    <property type="entry name" value="HOMEOBOX_1"/>
    <property type="match status" value="1"/>
</dbReference>
<dbReference type="Gene3D" id="1.10.10.60">
    <property type="entry name" value="Homeodomain-like"/>
    <property type="match status" value="1"/>
</dbReference>
<dbReference type="SMART" id="SM00352">
    <property type="entry name" value="POU"/>
    <property type="match status" value="1"/>
</dbReference>
<feature type="region of interest" description="Disordered" evidence="8">
    <location>
        <begin position="109"/>
        <end position="158"/>
    </location>
</feature>
<feature type="compositionally biased region" description="Low complexity" evidence="8">
    <location>
        <begin position="489"/>
        <end position="502"/>
    </location>
</feature>
<dbReference type="InterPro" id="IPR017970">
    <property type="entry name" value="Homeobox_CS"/>
</dbReference>
<dbReference type="Pfam" id="PF00046">
    <property type="entry name" value="Homeodomain"/>
    <property type="match status" value="1"/>
</dbReference>
<dbReference type="PROSITE" id="PS00465">
    <property type="entry name" value="POU_2"/>
    <property type="match status" value="1"/>
</dbReference>
<dbReference type="PANTHER" id="PTHR11636">
    <property type="entry name" value="POU DOMAIN"/>
    <property type="match status" value="1"/>
</dbReference>
<feature type="region of interest" description="Disordered" evidence="8">
    <location>
        <begin position="174"/>
        <end position="195"/>
    </location>
</feature>
<feature type="compositionally biased region" description="Low complexity" evidence="8">
    <location>
        <begin position="249"/>
        <end position="259"/>
    </location>
</feature>
<feature type="compositionally biased region" description="Low complexity" evidence="8">
    <location>
        <begin position="43"/>
        <end position="61"/>
    </location>
</feature>
<dbReference type="GO" id="GO:0000978">
    <property type="term" value="F:RNA polymerase II cis-regulatory region sequence-specific DNA binding"/>
    <property type="evidence" value="ECO:0007669"/>
    <property type="project" value="TreeGrafter"/>
</dbReference>
<name>A0AAD5LBM4_9CRUS</name>
<feature type="compositionally biased region" description="Low complexity" evidence="8">
    <location>
        <begin position="464"/>
        <end position="478"/>
    </location>
</feature>
<feature type="compositionally biased region" description="Low complexity" evidence="8">
    <location>
        <begin position="212"/>
        <end position="231"/>
    </location>
</feature>
<gene>
    <name evidence="11" type="ORF">GHT06_013710</name>
</gene>
<feature type="region of interest" description="Disordered" evidence="8">
    <location>
        <begin position="764"/>
        <end position="812"/>
    </location>
</feature>
<comment type="caution">
    <text evidence="11">The sequence shown here is derived from an EMBL/GenBank/DDBJ whole genome shotgun (WGS) entry which is preliminary data.</text>
</comment>
<feature type="compositionally biased region" description="Polar residues" evidence="8">
    <location>
        <begin position="176"/>
        <end position="195"/>
    </location>
</feature>
<feature type="compositionally biased region" description="Low complexity" evidence="8">
    <location>
        <begin position="531"/>
        <end position="549"/>
    </location>
</feature>
<feature type="compositionally biased region" description="Polar residues" evidence="8">
    <location>
        <begin position="109"/>
        <end position="123"/>
    </location>
</feature>
<evidence type="ECO:0000256" key="6">
    <source>
        <dbReference type="RuleBase" id="RU000682"/>
    </source>
</evidence>
<reference evidence="11 12" key="1">
    <citation type="submission" date="2022-05" db="EMBL/GenBank/DDBJ databases">
        <title>A multi-omics perspective on studying reproductive biology in Daphnia sinensis.</title>
        <authorList>
            <person name="Jia J."/>
        </authorList>
    </citation>
    <scope>NUCLEOTIDE SEQUENCE [LARGE SCALE GENOMIC DNA]</scope>
    <source>
        <strain evidence="11 12">WSL</strain>
    </source>
</reference>
<dbReference type="GO" id="GO:0030154">
    <property type="term" value="P:cell differentiation"/>
    <property type="evidence" value="ECO:0007669"/>
    <property type="project" value="UniProtKB-ARBA"/>
</dbReference>
<feature type="compositionally biased region" description="Basic and acidic residues" evidence="8">
    <location>
        <begin position="296"/>
        <end position="306"/>
    </location>
</feature>
<feature type="region of interest" description="Disordered" evidence="8">
    <location>
        <begin position="679"/>
        <end position="717"/>
    </location>
</feature>
<feature type="region of interest" description="Disordered" evidence="8">
    <location>
        <begin position="212"/>
        <end position="267"/>
    </location>
</feature>
<keyword evidence="4 5" id="KW-0539">Nucleus</keyword>
<organism evidence="11 12">
    <name type="scientific">Daphnia sinensis</name>
    <dbReference type="NCBI Taxonomy" id="1820382"/>
    <lineage>
        <taxon>Eukaryota</taxon>
        <taxon>Metazoa</taxon>
        <taxon>Ecdysozoa</taxon>
        <taxon>Arthropoda</taxon>
        <taxon>Crustacea</taxon>
        <taxon>Branchiopoda</taxon>
        <taxon>Diplostraca</taxon>
        <taxon>Cladocera</taxon>
        <taxon>Anomopoda</taxon>
        <taxon>Daphniidae</taxon>
        <taxon>Daphnia</taxon>
        <taxon>Daphnia similis group</taxon>
    </lineage>
</organism>
<feature type="region of interest" description="Disordered" evidence="8">
    <location>
        <begin position="829"/>
        <end position="848"/>
    </location>
</feature>
<dbReference type="InterPro" id="IPR001356">
    <property type="entry name" value="HD"/>
</dbReference>
<dbReference type="CDD" id="cd00086">
    <property type="entry name" value="homeodomain"/>
    <property type="match status" value="1"/>
</dbReference>
<dbReference type="InterPro" id="IPR013847">
    <property type="entry name" value="POU"/>
</dbReference>
<dbReference type="SUPFAM" id="SSF46689">
    <property type="entry name" value="Homeodomain-like"/>
    <property type="match status" value="1"/>
</dbReference>
<dbReference type="PROSITE" id="PS00035">
    <property type="entry name" value="POU_1"/>
    <property type="match status" value="1"/>
</dbReference>
<feature type="domain" description="POU-specific" evidence="10">
    <location>
        <begin position="577"/>
        <end position="651"/>
    </location>
</feature>
<keyword evidence="7" id="KW-0804">Transcription</keyword>
<feature type="compositionally biased region" description="Low complexity" evidence="8">
    <location>
        <begin position="889"/>
        <end position="902"/>
    </location>
</feature>
<comment type="subcellular location">
    <subcellularLocation>
        <location evidence="1 5 6">Nucleus</location>
    </subcellularLocation>
</comment>
<dbReference type="InterPro" id="IPR050255">
    <property type="entry name" value="POU_domain_TF"/>
</dbReference>
<proteinExistence type="inferred from homology"/>
<keyword evidence="12" id="KW-1185">Reference proteome</keyword>
<dbReference type="Proteomes" id="UP000820818">
    <property type="component" value="Linkage Group LG4"/>
</dbReference>
<feature type="region of interest" description="Disordered" evidence="8">
    <location>
        <begin position="887"/>
        <end position="920"/>
    </location>
</feature>
<evidence type="ECO:0000256" key="7">
    <source>
        <dbReference type="RuleBase" id="RU361194"/>
    </source>
</evidence>
<evidence type="ECO:0000256" key="2">
    <source>
        <dbReference type="ARBA" id="ARBA00023125"/>
    </source>
</evidence>
<feature type="region of interest" description="Disordered" evidence="8">
    <location>
        <begin position="296"/>
        <end position="316"/>
    </location>
</feature>
<keyword evidence="2 5" id="KW-0238">DNA-binding</keyword>
<comment type="similarity">
    <text evidence="7">Belongs to the POU transcription factor family.</text>
</comment>
<evidence type="ECO:0000256" key="3">
    <source>
        <dbReference type="ARBA" id="ARBA00023155"/>
    </source>
</evidence>
<evidence type="ECO:0000259" key="9">
    <source>
        <dbReference type="PROSITE" id="PS50071"/>
    </source>
</evidence>
<dbReference type="PANTHER" id="PTHR11636:SF76">
    <property type="entry name" value="PROTEIN NUBBIN"/>
    <property type="match status" value="1"/>
</dbReference>
<feature type="compositionally biased region" description="Gly residues" evidence="8">
    <location>
        <begin position="679"/>
        <end position="700"/>
    </location>
</feature>
<feature type="compositionally biased region" description="Pro residues" evidence="8">
    <location>
        <begin position="839"/>
        <end position="848"/>
    </location>
</feature>
<dbReference type="SMART" id="SM00389">
    <property type="entry name" value="HOX"/>
    <property type="match status" value="1"/>
</dbReference>
<feature type="region of interest" description="Disordered" evidence="8">
    <location>
        <begin position="23"/>
        <end position="61"/>
    </location>
</feature>
<dbReference type="PROSITE" id="PS50071">
    <property type="entry name" value="HOMEOBOX_2"/>
    <property type="match status" value="1"/>
</dbReference>
<evidence type="ECO:0000259" key="10">
    <source>
        <dbReference type="PROSITE" id="PS51179"/>
    </source>
</evidence>
<dbReference type="PRINTS" id="PR00028">
    <property type="entry name" value="POUDOMAIN"/>
</dbReference>
<feature type="region of interest" description="Disordered" evidence="8">
    <location>
        <begin position="531"/>
        <end position="550"/>
    </location>
</feature>
<sequence>MPVQFRSIQSVSVKDRMKKLDQFDQHRGPTGVVLPAGAGTGAGQRTSGSSNSSAGGQSSTSAAFRMPSLTMPLNMPISLAMASVPALNNLNTLTGLSGLVHHSTAVHPTSSSQQCLGSSTPASVGSAGSLGANSFTDSDSDDADIQTQHDHQRRPLTGRLAKCDGGVLVLKGRDNNIMTTGGNARSSPITSHPSLTSTLKEHRDLVADYHQQLQQLQQQQQDQSQQQQQQQRHLRRAADSKGGRRSPHSSDGSASPADSPLHDADHTSDLDEFMESDNEEDAGVALDLARNSRRDHYGDISQHDSDSFSGEGQPINGQFSATLGGSPAAAAAANLQASIAALQAGQLSLGQMLAMSATQNPSVLLQNPLAAATAAGLPGLSGLSFSAQEVQAMQQNFQQQAIQQFALLQQGAAASQFSPQAQFYLQSHVQQALVQAAQQYQQLQKQQQSVISSQRTNFTDAQHQLHLQQQHIQQQQQAQHHEHQHKLQQKQQQEKQQQVEQQPSREHSPRHHPSNPPAPAEVAAAAAPVLTKAAATHSSRTSSNSSSASGQLTIELGTAGNAGSNSAATPLYDLPPEETTDLEELEQFAKTFKQRRIKLGFTQGDVGLAMGKLYGNDFSQTTISRFEALNLSFKNMCKLKPLLQKWLEDADSALGGGGNGAGANGCLGGTTGLGSMSSGGVGGGVPLSSPLGGGGGGGGSSVSDGLGRRRKKRTSIETSVRVALEKAFLANPKPTSEEIAMLADGLSMEKEVVRVWFCNRRQKEKRINPPSSGMTSPSPSGPGGIGGSGGRDGNTSSGGGGNVTPTIPVTPPSTAAMLASIASITPPSSLTGVGSSPLSPDPPTPPNVPLSLVTTAHSYPRGGSSPPTSSMSSHHHQLAMNMAMGMRASPTSSSSPLPLSLTYNPRLGLGSTGPATIPTE</sequence>
<dbReference type="PROSITE" id="PS51179">
    <property type="entry name" value="POU_3"/>
    <property type="match status" value="1"/>
</dbReference>
<evidence type="ECO:0000256" key="5">
    <source>
        <dbReference type="PROSITE-ProRule" id="PRU00108"/>
    </source>
</evidence>
<evidence type="ECO:0000256" key="8">
    <source>
        <dbReference type="SAM" id="MobiDB-lite"/>
    </source>
</evidence>